<dbReference type="Proteomes" id="UP001597237">
    <property type="component" value="Unassembled WGS sequence"/>
</dbReference>
<sequence length="202" mass="21641">MKIQSIVASACVAALSFTATSALAQARPAQPAQQQQQQQQQQAPQITHGAAVSGICTIDPQASVLATNAVQAVERKINSEFAAEGQKLQQELAPYQANPQSTPEALRKRVQDLQNKIAARRNNLQPAERQAQEQIANQISPTIAEVYQQRRCSVLIDRNVLVIGNPSMDITQAVVDRLNQKVPAPALAAAAPAAPAATAQRR</sequence>
<evidence type="ECO:0000256" key="1">
    <source>
        <dbReference type="SAM" id="SignalP"/>
    </source>
</evidence>
<protein>
    <submittedName>
        <fullName evidence="2">OmpH family outer membrane protein</fullName>
    </submittedName>
</protein>
<dbReference type="Gene3D" id="3.30.910.20">
    <property type="entry name" value="Skp domain"/>
    <property type="match status" value="1"/>
</dbReference>
<dbReference type="SMART" id="SM00935">
    <property type="entry name" value="OmpH"/>
    <property type="match status" value="1"/>
</dbReference>
<name>A0ABW4N486_9CAUL</name>
<keyword evidence="3" id="KW-1185">Reference proteome</keyword>
<feature type="chain" id="PRO_5045772576" evidence="1">
    <location>
        <begin position="25"/>
        <end position="202"/>
    </location>
</feature>
<evidence type="ECO:0000313" key="3">
    <source>
        <dbReference type="Proteomes" id="UP001597237"/>
    </source>
</evidence>
<dbReference type="InterPro" id="IPR005632">
    <property type="entry name" value="Chaperone_Skp"/>
</dbReference>
<comment type="caution">
    <text evidence="2">The sequence shown here is derived from an EMBL/GenBank/DDBJ whole genome shotgun (WGS) entry which is preliminary data.</text>
</comment>
<gene>
    <name evidence="2" type="ORF">ACFSC0_16060</name>
</gene>
<dbReference type="SUPFAM" id="SSF111384">
    <property type="entry name" value="OmpH-like"/>
    <property type="match status" value="1"/>
</dbReference>
<reference evidence="3" key="1">
    <citation type="journal article" date="2019" name="Int. J. Syst. Evol. Microbiol.">
        <title>The Global Catalogue of Microorganisms (GCM) 10K type strain sequencing project: providing services to taxonomists for standard genome sequencing and annotation.</title>
        <authorList>
            <consortium name="The Broad Institute Genomics Platform"/>
            <consortium name="The Broad Institute Genome Sequencing Center for Infectious Disease"/>
            <person name="Wu L."/>
            <person name="Ma J."/>
        </authorList>
    </citation>
    <scope>NUCLEOTIDE SEQUENCE [LARGE SCALE GENOMIC DNA]</scope>
    <source>
        <strain evidence="3">DFY28</strain>
    </source>
</reference>
<dbReference type="Pfam" id="PF03938">
    <property type="entry name" value="OmpH"/>
    <property type="match status" value="1"/>
</dbReference>
<feature type="signal peptide" evidence="1">
    <location>
        <begin position="1"/>
        <end position="24"/>
    </location>
</feature>
<accession>A0ABW4N486</accession>
<dbReference type="RefSeq" id="WP_377281881.1">
    <property type="nucleotide sequence ID" value="NZ_JBHRSI010000005.1"/>
</dbReference>
<dbReference type="InterPro" id="IPR024930">
    <property type="entry name" value="Skp_dom_sf"/>
</dbReference>
<dbReference type="EMBL" id="JBHUEY010000006">
    <property type="protein sequence ID" value="MFD1784917.1"/>
    <property type="molecule type" value="Genomic_DNA"/>
</dbReference>
<proteinExistence type="predicted"/>
<evidence type="ECO:0000313" key="2">
    <source>
        <dbReference type="EMBL" id="MFD1784917.1"/>
    </source>
</evidence>
<organism evidence="2 3">
    <name type="scientific">Phenylobacterium terrae</name>
    <dbReference type="NCBI Taxonomy" id="2665495"/>
    <lineage>
        <taxon>Bacteria</taxon>
        <taxon>Pseudomonadati</taxon>
        <taxon>Pseudomonadota</taxon>
        <taxon>Alphaproteobacteria</taxon>
        <taxon>Caulobacterales</taxon>
        <taxon>Caulobacteraceae</taxon>
        <taxon>Phenylobacterium</taxon>
    </lineage>
</organism>
<keyword evidence="1" id="KW-0732">Signal</keyword>